<name>A0A382S3E6_9ZZZZ</name>
<proteinExistence type="predicted"/>
<protein>
    <submittedName>
        <fullName evidence="1">Uncharacterized protein</fullName>
    </submittedName>
</protein>
<accession>A0A382S3E6</accession>
<dbReference type="AlphaFoldDB" id="A0A382S3E6"/>
<gene>
    <name evidence="1" type="ORF">METZ01_LOCUS356502</name>
</gene>
<evidence type="ECO:0000313" key="1">
    <source>
        <dbReference type="EMBL" id="SVD03648.1"/>
    </source>
</evidence>
<dbReference type="EMBL" id="UINC01125668">
    <property type="protein sequence ID" value="SVD03648.1"/>
    <property type="molecule type" value="Genomic_DNA"/>
</dbReference>
<reference evidence="1" key="1">
    <citation type="submission" date="2018-05" db="EMBL/GenBank/DDBJ databases">
        <authorList>
            <person name="Lanie J.A."/>
            <person name="Ng W.-L."/>
            <person name="Kazmierczak K.M."/>
            <person name="Andrzejewski T.M."/>
            <person name="Davidsen T.M."/>
            <person name="Wayne K.J."/>
            <person name="Tettelin H."/>
            <person name="Glass J.I."/>
            <person name="Rusch D."/>
            <person name="Podicherti R."/>
            <person name="Tsui H.-C.T."/>
            <person name="Winkler M.E."/>
        </authorList>
    </citation>
    <scope>NUCLEOTIDE SEQUENCE</scope>
</reference>
<sequence>MGFQSHYEIEVDLKKFLKKILKSKDGEKFLTHQVNDDVGLVEAPNNDALTWLELRNSKIAWCMKDDDGEHELQLYEPTIKGLDESILEVYGRQDEIRDHKKFKDEIISLSK</sequence>
<organism evidence="1">
    <name type="scientific">marine metagenome</name>
    <dbReference type="NCBI Taxonomy" id="408172"/>
    <lineage>
        <taxon>unclassified sequences</taxon>
        <taxon>metagenomes</taxon>
        <taxon>ecological metagenomes</taxon>
    </lineage>
</organism>